<dbReference type="EMBL" id="JAHLFN010000038">
    <property type="protein sequence ID" value="MBU3842209.1"/>
    <property type="molecule type" value="Genomic_DNA"/>
</dbReference>
<proteinExistence type="predicted"/>
<dbReference type="InterPro" id="IPR033132">
    <property type="entry name" value="GH_1_N_CS"/>
</dbReference>
<reference evidence="1" key="2">
    <citation type="submission" date="2021-04" db="EMBL/GenBank/DDBJ databases">
        <authorList>
            <person name="Gilroy R."/>
        </authorList>
    </citation>
    <scope>NUCLEOTIDE SEQUENCE</scope>
    <source>
        <strain evidence="1">A6-441</strain>
    </source>
</reference>
<protein>
    <submittedName>
        <fullName evidence="1">Family 1 glycosylhydrolase</fullName>
    </submittedName>
</protein>
<dbReference type="InterPro" id="IPR017853">
    <property type="entry name" value="GH"/>
</dbReference>
<dbReference type="GO" id="GO:0005975">
    <property type="term" value="P:carbohydrate metabolic process"/>
    <property type="evidence" value="ECO:0007669"/>
    <property type="project" value="InterPro"/>
</dbReference>
<dbReference type="Gene3D" id="3.20.20.80">
    <property type="entry name" value="Glycosidases"/>
    <property type="match status" value="1"/>
</dbReference>
<dbReference type="Proteomes" id="UP000724657">
    <property type="component" value="Unassembled WGS sequence"/>
</dbReference>
<reference evidence="1" key="1">
    <citation type="journal article" date="2021" name="PeerJ">
        <title>Extensive microbial diversity within the chicken gut microbiome revealed by metagenomics and culture.</title>
        <authorList>
            <person name="Gilroy R."/>
            <person name="Ravi A."/>
            <person name="Getino M."/>
            <person name="Pursley I."/>
            <person name="Horton D.L."/>
            <person name="Alikhan N.F."/>
            <person name="Baker D."/>
            <person name="Gharbi K."/>
            <person name="Hall N."/>
            <person name="Watson M."/>
            <person name="Adriaenssens E.M."/>
            <person name="Foster-Nyarko E."/>
            <person name="Jarju S."/>
            <person name="Secka A."/>
            <person name="Antonio M."/>
            <person name="Oren A."/>
            <person name="Chaudhuri R.R."/>
            <person name="La Ragione R."/>
            <person name="Hildebrand F."/>
            <person name="Pallen M.J."/>
        </authorList>
    </citation>
    <scope>NUCLEOTIDE SEQUENCE</scope>
    <source>
        <strain evidence="1">A6-441</strain>
    </source>
</reference>
<accession>A0A9E2KZE6</accession>
<evidence type="ECO:0000313" key="2">
    <source>
        <dbReference type="Proteomes" id="UP000724657"/>
    </source>
</evidence>
<evidence type="ECO:0000313" key="1">
    <source>
        <dbReference type="EMBL" id="MBU3842209.1"/>
    </source>
</evidence>
<dbReference type="PROSITE" id="PS00653">
    <property type="entry name" value="GLYCOSYL_HYDROL_F1_2"/>
    <property type="match status" value="1"/>
</dbReference>
<dbReference type="AlphaFoldDB" id="A0A9E2KZE6"/>
<gene>
    <name evidence="1" type="ORF">IAA47_04390</name>
</gene>
<comment type="caution">
    <text evidence="1">The sequence shown here is derived from an EMBL/GenBank/DDBJ whole genome shotgun (WGS) entry which is preliminary data.</text>
</comment>
<feature type="non-terminal residue" evidence="1">
    <location>
        <position position="52"/>
    </location>
</feature>
<sequence>MSNYKFPKNFLWGSASAAYQIEGAYNVDGKGMSNWDHFVRIPGKTFKGTTGD</sequence>
<organism evidence="1 2">
    <name type="scientific">Candidatus Fusobacterium pullicola</name>
    <dbReference type="NCBI Taxonomy" id="2838601"/>
    <lineage>
        <taxon>Bacteria</taxon>
        <taxon>Fusobacteriati</taxon>
        <taxon>Fusobacteriota</taxon>
        <taxon>Fusobacteriia</taxon>
        <taxon>Fusobacteriales</taxon>
        <taxon>Fusobacteriaceae</taxon>
        <taxon>Fusobacterium</taxon>
    </lineage>
</organism>
<dbReference type="Pfam" id="PF00232">
    <property type="entry name" value="Glyco_hydro_1"/>
    <property type="match status" value="1"/>
</dbReference>
<dbReference type="InterPro" id="IPR001360">
    <property type="entry name" value="Glyco_hydro_1"/>
</dbReference>
<dbReference type="GO" id="GO:0004553">
    <property type="term" value="F:hydrolase activity, hydrolyzing O-glycosyl compounds"/>
    <property type="evidence" value="ECO:0007669"/>
    <property type="project" value="InterPro"/>
</dbReference>
<dbReference type="SUPFAM" id="SSF51445">
    <property type="entry name" value="(Trans)glycosidases"/>
    <property type="match status" value="1"/>
</dbReference>
<name>A0A9E2KZE6_9FUSO</name>